<keyword evidence="2" id="KW-1185">Reference proteome</keyword>
<protein>
    <submittedName>
        <fullName evidence="1">Uncharacterized protein</fullName>
    </submittedName>
</protein>
<accession>A0A7J7KHA4</accession>
<proteinExistence type="predicted"/>
<name>A0A7J7KHA4_BUGNE</name>
<dbReference type="Proteomes" id="UP000593567">
    <property type="component" value="Unassembled WGS sequence"/>
</dbReference>
<dbReference type="AlphaFoldDB" id="A0A7J7KHA4"/>
<evidence type="ECO:0000313" key="1">
    <source>
        <dbReference type="EMBL" id="KAF6037264.1"/>
    </source>
</evidence>
<gene>
    <name evidence="1" type="ORF">EB796_004426</name>
</gene>
<reference evidence="1" key="1">
    <citation type="submission" date="2020-06" db="EMBL/GenBank/DDBJ databases">
        <title>Draft genome of Bugula neritina, a colonial animal packing powerful symbionts and potential medicines.</title>
        <authorList>
            <person name="Rayko M."/>
        </authorList>
    </citation>
    <scope>NUCLEOTIDE SEQUENCE [LARGE SCALE GENOMIC DNA]</scope>
    <source>
        <strain evidence="1">Kwan_BN1</strain>
    </source>
</reference>
<evidence type="ECO:0000313" key="2">
    <source>
        <dbReference type="Proteomes" id="UP000593567"/>
    </source>
</evidence>
<dbReference type="EMBL" id="VXIV02000596">
    <property type="protein sequence ID" value="KAF6037264.1"/>
    <property type="molecule type" value="Genomic_DNA"/>
</dbReference>
<comment type="caution">
    <text evidence="1">The sequence shown here is derived from an EMBL/GenBank/DDBJ whole genome shotgun (WGS) entry which is preliminary data.</text>
</comment>
<organism evidence="1 2">
    <name type="scientific">Bugula neritina</name>
    <name type="common">Brown bryozoan</name>
    <name type="synonym">Sertularia neritina</name>
    <dbReference type="NCBI Taxonomy" id="10212"/>
    <lineage>
        <taxon>Eukaryota</taxon>
        <taxon>Metazoa</taxon>
        <taxon>Spiralia</taxon>
        <taxon>Lophotrochozoa</taxon>
        <taxon>Bryozoa</taxon>
        <taxon>Gymnolaemata</taxon>
        <taxon>Cheilostomatida</taxon>
        <taxon>Flustrina</taxon>
        <taxon>Buguloidea</taxon>
        <taxon>Bugulidae</taxon>
        <taxon>Bugula</taxon>
    </lineage>
</organism>
<sequence>MSCVIPQWTAKQKRRVISAAFIKCYERPDTMHTTGCRTLMVDTAGCLETVKLILPATLSGIPPPKMSELASGRRCS</sequence>